<evidence type="ECO:0000313" key="1">
    <source>
        <dbReference type="EMBL" id="CAE8643506.1"/>
    </source>
</evidence>
<evidence type="ECO:0000313" key="2">
    <source>
        <dbReference type="Proteomes" id="UP000654075"/>
    </source>
</evidence>
<dbReference type="Proteomes" id="UP000654075">
    <property type="component" value="Unassembled WGS sequence"/>
</dbReference>
<feature type="non-terminal residue" evidence="1">
    <location>
        <position position="93"/>
    </location>
</feature>
<accession>A0A813HWX7</accession>
<reference evidence="1" key="1">
    <citation type="submission" date="2021-02" db="EMBL/GenBank/DDBJ databases">
        <authorList>
            <person name="Dougan E. K."/>
            <person name="Rhodes N."/>
            <person name="Thang M."/>
            <person name="Chan C."/>
        </authorList>
    </citation>
    <scope>NUCLEOTIDE SEQUENCE</scope>
</reference>
<name>A0A813HWX7_POLGL</name>
<proteinExistence type="predicted"/>
<keyword evidence="2" id="KW-1185">Reference proteome</keyword>
<dbReference type="Gene3D" id="1.25.40.10">
    <property type="entry name" value="Tetratricopeptide repeat domain"/>
    <property type="match status" value="1"/>
</dbReference>
<dbReference type="InterPro" id="IPR011990">
    <property type="entry name" value="TPR-like_helical_dom_sf"/>
</dbReference>
<protein>
    <submittedName>
        <fullName evidence="1">Uncharacterized protein</fullName>
    </submittedName>
</protein>
<gene>
    <name evidence="1" type="ORF">PGLA1383_LOCUS57833</name>
</gene>
<dbReference type="EMBL" id="CAJNNV010033378">
    <property type="protein sequence ID" value="CAE8643506.1"/>
    <property type="molecule type" value="Genomic_DNA"/>
</dbReference>
<sequence>MAAFAAESAVRKASAATLAALRQCSRSGNWQQAVDIVSKALNSRDTPGQLRLCMAGVVQGIAACQRGRQWERAVQVFDDALGHRLQPDVFACS</sequence>
<organism evidence="1 2">
    <name type="scientific">Polarella glacialis</name>
    <name type="common">Dinoflagellate</name>
    <dbReference type="NCBI Taxonomy" id="89957"/>
    <lineage>
        <taxon>Eukaryota</taxon>
        <taxon>Sar</taxon>
        <taxon>Alveolata</taxon>
        <taxon>Dinophyceae</taxon>
        <taxon>Suessiales</taxon>
        <taxon>Suessiaceae</taxon>
        <taxon>Polarella</taxon>
    </lineage>
</organism>
<comment type="caution">
    <text evidence="1">The sequence shown here is derived from an EMBL/GenBank/DDBJ whole genome shotgun (WGS) entry which is preliminary data.</text>
</comment>
<dbReference type="AlphaFoldDB" id="A0A813HWX7"/>